<name>G8TDZ3_NIAKG</name>
<gene>
    <name evidence="1" type="ordered locus">Niako_6403</name>
</gene>
<dbReference type="KEGG" id="nko:Niako_6403"/>
<dbReference type="InterPro" id="IPR046562">
    <property type="entry name" value="DUF6717"/>
</dbReference>
<evidence type="ECO:0000313" key="2">
    <source>
        <dbReference type="Proteomes" id="UP000005438"/>
    </source>
</evidence>
<proteinExistence type="predicted"/>
<dbReference type="Proteomes" id="UP000005438">
    <property type="component" value="Chromosome"/>
</dbReference>
<reference evidence="1 2" key="1">
    <citation type="submission" date="2011-12" db="EMBL/GenBank/DDBJ databases">
        <title>The complete genome of Niastella koreensis GR20-10.</title>
        <authorList>
            <consortium name="US DOE Joint Genome Institute (JGI-PGF)"/>
            <person name="Lucas S."/>
            <person name="Han J."/>
            <person name="Lapidus A."/>
            <person name="Bruce D."/>
            <person name="Goodwin L."/>
            <person name="Pitluck S."/>
            <person name="Peters L."/>
            <person name="Kyrpides N."/>
            <person name="Mavromatis K."/>
            <person name="Ivanova N."/>
            <person name="Mikhailova N."/>
            <person name="Davenport K."/>
            <person name="Saunders E."/>
            <person name="Detter J.C."/>
            <person name="Tapia R."/>
            <person name="Han C."/>
            <person name="Land M."/>
            <person name="Hauser L."/>
            <person name="Markowitz V."/>
            <person name="Cheng J.-F."/>
            <person name="Hugenholtz P."/>
            <person name="Woyke T."/>
            <person name="Wu D."/>
            <person name="Tindall B."/>
            <person name="Pomrenke H."/>
            <person name="Brambilla E."/>
            <person name="Klenk H.-P."/>
            <person name="Eisen J.A."/>
        </authorList>
    </citation>
    <scope>NUCLEOTIDE SEQUENCE [LARGE SCALE GENOMIC DNA]</scope>
    <source>
        <strain evidence="2">DSM 17620 / KACC 11465 / NBRC 106392 / GR20-10</strain>
    </source>
</reference>
<accession>G8TDZ3</accession>
<dbReference type="RefSeq" id="WP_014222537.1">
    <property type="nucleotide sequence ID" value="NC_016609.1"/>
</dbReference>
<dbReference type="HOGENOM" id="CLU_3027665_0_0_10"/>
<dbReference type="EMBL" id="CP003178">
    <property type="protein sequence ID" value="AEW02627.1"/>
    <property type="molecule type" value="Genomic_DNA"/>
</dbReference>
<evidence type="ECO:0000313" key="1">
    <source>
        <dbReference type="EMBL" id="AEW02627.1"/>
    </source>
</evidence>
<dbReference type="STRING" id="700598.Niako_6403"/>
<organism evidence="1 2">
    <name type="scientific">Niastella koreensis (strain DSM 17620 / KACC 11465 / NBRC 106392 / GR20-10)</name>
    <dbReference type="NCBI Taxonomy" id="700598"/>
    <lineage>
        <taxon>Bacteria</taxon>
        <taxon>Pseudomonadati</taxon>
        <taxon>Bacteroidota</taxon>
        <taxon>Chitinophagia</taxon>
        <taxon>Chitinophagales</taxon>
        <taxon>Chitinophagaceae</taxon>
        <taxon>Niastella</taxon>
    </lineage>
</organism>
<dbReference type="Pfam" id="PF20475">
    <property type="entry name" value="DUF6717"/>
    <property type="match status" value="1"/>
</dbReference>
<dbReference type="AlphaFoldDB" id="G8TDZ3"/>
<dbReference type="OrthoDB" id="1095162at2"/>
<protein>
    <submittedName>
        <fullName evidence="1">Uncharacterized protein</fullName>
    </submittedName>
</protein>
<sequence>MQTHTFIKEPNGNWFIDLPAYTANGAARGDLQMVAGADTMLDVMANASNTVTMPM</sequence>